<dbReference type="AlphaFoldDB" id="A0A0D0B4S1"/>
<dbReference type="EMBL" id="KN835370">
    <property type="protein sequence ID" value="KIK38868.1"/>
    <property type="molecule type" value="Genomic_DNA"/>
</dbReference>
<dbReference type="HOGENOM" id="CLU_2470571_0_0_1"/>
<evidence type="ECO:0000313" key="2">
    <source>
        <dbReference type="Proteomes" id="UP000054485"/>
    </source>
</evidence>
<name>A0A0D0B4S1_9AGAM</name>
<accession>A0A0D0B4S1</accession>
<evidence type="ECO:0000313" key="1">
    <source>
        <dbReference type="EMBL" id="KIK38868.1"/>
    </source>
</evidence>
<sequence length="88" mass="9760">MAVRDSERGLNSARCAVDCRRVPDFGPDFAPDWPNPRYSGQNDLSHKKVVIGYDTEEDDKDGEKGDDIGDCGLAFGNMFQALYHDGFS</sequence>
<proteinExistence type="predicted"/>
<protein>
    <submittedName>
        <fullName evidence="1">Uncharacterized protein</fullName>
    </submittedName>
</protein>
<dbReference type="InParanoid" id="A0A0D0B4S1"/>
<keyword evidence="2" id="KW-1185">Reference proteome</keyword>
<dbReference type="Proteomes" id="UP000054485">
    <property type="component" value="Unassembled WGS sequence"/>
</dbReference>
<organism evidence="1 2">
    <name type="scientific">Suillus luteus UH-Slu-Lm8-n1</name>
    <dbReference type="NCBI Taxonomy" id="930992"/>
    <lineage>
        <taxon>Eukaryota</taxon>
        <taxon>Fungi</taxon>
        <taxon>Dikarya</taxon>
        <taxon>Basidiomycota</taxon>
        <taxon>Agaricomycotina</taxon>
        <taxon>Agaricomycetes</taxon>
        <taxon>Agaricomycetidae</taxon>
        <taxon>Boletales</taxon>
        <taxon>Suillineae</taxon>
        <taxon>Suillaceae</taxon>
        <taxon>Suillus</taxon>
    </lineage>
</organism>
<reference evidence="1 2" key="1">
    <citation type="submission" date="2014-04" db="EMBL/GenBank/DDBJ databases">
        <authorList>
            <consortium name="DOE Joint Genome Institute"/>
            <person name="Kuo A."/>
            <person name="Ruytinx J."/>
            <person name="Rineau F."/>
            <person name="Colpaert J."/>
            <person name="Kohler A."/>
            <person name="Nagy L.G."/>
            <person name="Floudas D."/>
            <person name="Copeland A."/>
            <person name="Barry K.W."/>
            <person name="Cichocki N."/>
            <person name="Veneault-Fourrey C."/>
            <person name="LaButti K."/>
            <person name="Lindquist E.A."/>
            <person name="Lipzen A."/>
            <person name="Lundell T."/>
            <person name="Morin E."/>
            <person name="Murat C."/>
            <person name="Sun H."/>
            <person name="Tunlid A."/>
            <person name="Henrissat B."/>
            <person name="Grigoriev I.V."/>
            <person name="Hibbett D.S."/>
            <person name="Martin F."/>
            <person name="Nordberg H.P."/>
            <person name="Cantor M.N."/>
            <person name="Hua S.X."/>
        </authorList>
    </citation>
    <scope>NUCLEOTIDE SEQUENCE [LARGE SCALE GENOMIC DNA]</scope>
    <source>
        <strain evidence="1 2">UH-Slu-Lm8-n1</strain>
    </source>
</reference>
<gene>
    <name evidence="1" type="ORF">CY34DRAFT_14780</name>
</gene>
<reference evidence="2" key="2">
    <citation type="submission" date="2015-01" db="EMBL/GenBank/DDBJ databases">
        <title>Evolutionary Origins and Diversification of the Mycorrhizal Mutualists.</title>
        <authorList>
            <consortium name="DOE Joint Genome Institute"/>
            <consortium name="Mycorrhizal Genomics Consortium"/>
            <person name="Kohler A."/>
            <person name="Kuo A."/>
            <person name="Nagy L.G."/>
            <person name="Floudas D."/>
            <person name="Copeland A."/>
            <person name="Barry K.W."/>
            <person name="Cichocki N."/>
            <person name="Veneault-Fourrey C."/>
            <person name="LaButti K."/>
            <person name="Lindquist E.A."/>
            <person name="Lipzen A."/>
            <person name="Lundell T."/>
            <person name="Morin E."/>
            <person name="Murat C."/>
            <person name="Riley R."/>
            <person name="Ohm R."/>
            <person name="Sun H."/>
            <person name="Tunlid A."/>
            <person name="Henrissat B."/>
            <person name="Grigoriev I.V."/>
            <person name="Hibbett D.S."/>
            <person name="Martin F."/>
        </authorList>
    </citation>
    <scope>NUCLEOTIDE SEQUENCE [LARGE SCALE GENOMIC DNA]</scope>
    <source>
        <strain evidence="2">UH-Slu-Lm8-n1</strain>
    </source>
</reference>